<dbReference type="GO" id="GO:0050918">
    <property type="term" value="P:positive chemotaxis"/>
    <property type="evidence" value="ECO:0007669"/>
    <property type="project" value="TreeGrafter"/>
</dbReference>
<keyword evidence="5" id="KW-1185">Reference proteome</keyword>
<comment type="caution">
    <text evidence="4">The sequence shown here is derived from an EMBL/GenBank/DDBJ whole genome shotgun (WGS) entry which is preliminary data.</text>
</comment>
<keyword evidence="4" id="KW-0969">Cilium</keyword>
<comment type="similarity">
    <text evidence="1">Belongs to the FliN/MopA/SpaO family.</text>
</comment>
<proteinExistence type="inferred from homology"/>
<accession>A0A327JET5</accession>
<dbReference type="GO" id="GO:0009425">
    <property type="term" value="C:bacterial-type flagellum basal body"/>
    <property type="evidence" value="ECO:0007669"/>
    <property type="project" value="InterPro"/>
</dbReference>
<dbReference type="PANTHER" id="PTHR30034">
    <property type="entry name" value="FLAGELLAR MOTOR SWITCH PROTEIN FLIM"/>
    <property type="match status" value="1"/>
</dbReference>
<dbReference type="GO" id="GO:0071978">
    <property type="term" value="P:bacterial-type flagellum-dependent swarming motility"/>
    <property type="evidence" value="ECO:0007669"/>
    <property type="project" value="TreeGrafter"/>
</dbReference>
<evidence type="ECO:0000256" key="2">
    <source>
        <dbReference type="SAM" id="MobiDB-lite"/>
    </source>
</evidence>
<reference evidence="4 5" key="1">
    <citation type="submission" date="2017-07" db="EMBL/GenBank/DDBJ databases">
        <title>Draft Genome Sequences of Select Purple Nonsulfur Bacteria.</title>
        <authorList>
            <person name="Lasarre B."/>
            <person name="Mckinlay J.B."/>
        </authorList>
    </citation>
    <scope>NUCLEOTIDE SEQUENCE [LARGE SCALE GENOMIC DNA]</scope>
    <source>
        <strain evidence="4 5">DSM 11290</strain>
    </source>
</reference>
<feature type="region of interest" description="Disordered" evidence="2">
    <location>
        <begin position="78"/>
        <end position="99"/>
    </location>
</feature>
<gene>
    <name evidence="4" type="ORF">CH339_20430</name>
</gene>
<dbReference type="Pfam" id="PF01052">
    <property type="entry name" value="FliMN_C"/>
    <property type="match status" value="1"/>
</dbReference>
<dbReference type="Gene3D" id="2.30.330.10">
    <property type="entry name" value="SpoA-like"/>
    <property type="match status" value="1"/>
</dbReference>
<sequence>MGTTIDTITVELSVVLGTSEMPIHQLLRMGRGAVIELDTTEDDDVQVLANNIPVARGQVILRGEKIGVSVTKVLMRPPDARPRDTVHKVVGDDLPKRDA</sequence>
<evidence type="ECO:0000256" key="1">
    <source>
        <dbReference type="ARBA" id="ARBA00009226"/>
    </source>
</evidence>
<evidence type="ECO:0000259" key="3">
    <source>
        <dbReference type="Pfam" id="PF01052"/>
    </source>
</evidence>
<feature type="domain" description="Flagellar motor switch protein FliN-like C-terminal" evidence="3">
    <location>
        <begin position="5"/>
        <end position="74"/>
    </location>
</feature>
<dbReference type="EMBL" id="NPEV01000061">
    <property type="protein sequence ID" value="RAI24947.1"/>
    <property type="molecule type" value="Genomic_DNA"/>
</dbReference>
<dbReference type="InterPro" id="IPR001543">
    <property type="entry name" value="FliN-like_C"/>
</dbReference>
<dbReference type="GO" id="GO:0003774">
    <property type="term" value="F:cytoskeletal motor activity"/>
    <property type="evidence" value="ECO:0007669"/>
    <property type="project" value="InterPro"/>
</dbReference>
<evidence type="ECO:0000313" key="5">
    <source>
        <dbReference type="Proteomes" id="UP000249299"/>
    </source>
</evidence>
<dbReference type="RefSeq" id="WP_111436239.1">
    <property type="nucleotide sequence ID" value="NZ_JACIGG010000002.1"/>
</dbReference>
<dbReference type="OrthoDB" id="7433116at2"/>
<keyword evidence="4" id="KW-0282">Flagellum</keyword>
<dbReference type="PRINTS" id="PR00956">
    <property type="entry name" value="FLGMOTORFLIN"/>
</dbReference>
<evidence type="ECO:0000313" key="4">
    <source>
        <dbReference type="EMBL" id="RAI24947.1"/>
    </source>
</evidence>
<keyword evidence="4" id="KW-0966">Cell projection</keyword>
<dbReference type="InterPro" id="IPR001172">
    <property type="entry name" value="FliN_T3SS_HrcQb"/>
</dbReference>
<protein>
    <submittedName>
        <fullName evidence="4">Flagellar motor switch protein FliN</fullName>
    </submittedName>
</protein>
<dbReference type="SUPFAM" id="SSF101801">
    <property type="entry name" value="Surface presentation of antigens (SPOA)"/>
    <property type="match status" value="1"/>
</dbReference>
<dbReference type="AlphaFoldDB" id="A0A327JET5"/>
<name>A0A327JET5_9HYPH</name>
<organism evidence="4 5">
    <name type="scientific">Rhodobium orientis</name>
    <dbReference type="NCBI Taxonomy" id="34017"/>
    <lineage>
        <taxon>Bacteria</taxon>
        <taxon>Pseudomonadati</taxon>
        <taxon>Pseudomonadota</taxon>
        <taxon>Alphaproteobacteria</taxon>
        <taxon>Hyphomicrobiales</taxon>
        <taxon>Rhodobiaceae</taxon>
        <taxon>Rhodobium</taxon>
    </lineage>
</organism>
<dbReference type="Proteomes" id="UP000249299">
    <property type="component" value="Unassembled WGS sequence"/>
</dbReference>
<dbReference type="InterPro" id="IPR036429">
    <property type="entry name" value="SpoA-like_sf"/>
</dbReference>
<dbReference type="PANTHER" id="PTHR30034:SF6">
    <property type="entry name" value="YOP PROTEINS TRANSLOCATION PROTEIN Q"/>
    <property type="match status" value="1"/>
</dbReference>